<dbReference type="InterPro" id="IPR043519">
    <property type="entry name" value="NT_sf"/>
</dbReference>
<evidence type="ECO:0000313" key="1">
    <source>
        <dbReference type="EMBL" id="KKL75560.1"/>
    </source>
</evidence>
<feature type="non-terminal residue" evidence="1">
    <location>
        <position position="1"/>
    </location>
</feature>
<organism evidence="1">
    <name type="scientific">marine sediment metagenome</name>
    <dbReference type="NCBI Taxonomy" id="412755"/>
    <lineage>
        <taxon>unclassified sequences</taxon>
        <taxon>metagenomes</taxon>
        <taxon>ecological metagenomes</taxon>
    </lineage>
</organism>
<name>A0A0F9H1P1_9ZZZZ</name>
<evidence type="ECO:0008006" key="2">
    <source>
        <dbReference type="Google" id="ProtNLM"/>
    </source>
</evidence>
<reference evidence="1" key="1">
    <citation type="journal article" date="2015" name="Nature">
        <title>Complex archaea that bridge the gap between prokaryotes and eukaryotes.</title>
        <authorList>
            <person name="Spang A."/>
            <person name="Saw J.H."/>
            <person name="Jorgensen S.L."/>
            <person name="Zaremba-Niedzwiedzka K."/>
            <person name="Martijn J."/>
            <person name="Lind A.E."/>
            <person name="van Eijk R."/>
            <person name="Schleper C."/>
            <person name="Guy L."/>
            <person name="Ettema T.J."/>
        </authorList>
    </citation>
    <scope>NUCLEOTIDE SEQUENCE</scope>
</reference>
<sequence>IIVHLFKPQLRETYALEKLWQKSKIIDLKIKVEQ</sequence>
<dbReference type="SUPFAM" id="SSF81301">
    <property type="entry name" value="Nucleotidyltransferase"/>
    <property type="match status" value="1"/>
</dbReference>
<gene>
    <name evidence="1" type="ORF">LCGC14_2053640</name>
</gene>
<accession>A0A0F9H1P1</accession>
<dbReference type="AlphaFoldDB" id="A0A0F9H1P1"/>
<comment type="caution">
    <text evidence="1">The sequence shown here is derived from an EMBL/GenBank/DDBJ whole genome shotgun (WGS) entry which is preliminary data.</text>
</comment>
<proteinExistence type="predicted"/>
<dbReference type="EMBL" id="LAZR01024315">
    <property type="protein sequence ID" value="KKL75560.1"/>
    <property type="molecule type" value="Genomic_DNA"/>
</dbReference>
<dbReference type="Pfam" id="PF02410">
    <property type="entry name" value="RsfS"/>
    <property type="match status" value="1"/>
</dbReference>
<dbReference type="Gene3D" id="3.30.460.10">
    <property type="entry name" value="Beta Polymerase, domain 2"/>
    <property type="match status" value="1"/>
</dbReference>
<protein>
    <recommendedName>
        <fullName evidence="2">Ribosome silencing factor</fullName>
    </recommendedName>
</protein>